<evidence type="ECO:0000313" key="3">
    <source>
        <dbReference type="Proteomes" id="UP000287856"/>
    </source>
</evidence>
<sequence>MSDRTDHDARHDLSAELWTVAELLDDDGKPHNAEACRDLAKRVRFEGENVLLATGLLGHYENLIGA</sequence>
<dbReference type="EMBL" id="MK279857">
    <property type="protein sequence ID" value="AZS08290.1"/>
    <property type="molecule type" value="Genomic_DNA"/>
</dbReference>
<dbReference type="InterPro" id="IPR055697">
    <property type="entry name" value="DUF7273"/>
</dbReference>
<protein>
    <recommendedName>
        <fullName evidence="1">DUF7273 domain-containing protein</fullName>
    </recommendedName>
</protein>
<accession>A0A3S9UDA0</accession>
<proteinExistence type="predicted"/>
<dbReference type="RefSeq" id="YP_010064273.1">
    <property type="nucleotide sequence ID" value="NC_054814.1"/>
</dbReference>
<keyword evidence="3" id="KW-1185">Reference proteome</keyword>
<evidence type="ECO:0000313" key="2">
    <source>
        <dbReference type="EMBL" id="AZS08290.1"/>
    </source>
</evidence>
<dbReference type="KEGG" id="vg:64948131"/>
<organism evidence="2 3">
    <name type="scientific">Mycobacterium phage IronMan</name>
    <dbReference type="NCBI Taxonomy" id="2499042"/>
    <lineage>
        <taxon>Viruses</taxon>
        <taxon>Duplodnaviria</taxon>
        <taxon>Heunggongvirae</taxon>
        <taxon>Uroviricota</taxon>
        <taxon>Caudoviricetes</taxon>
        <taxon>Pukovnikvirus</taxon>
        <taxon>Pukovnikvirus ironman</taxon>
    </lineage>
</organism>
<evidence type="ECO:0000259" key="1">
    <source>
        <dbReference type="Pfam" id="PF23938"/>
    </source>
</evidence>
<reference evidence="2 3" key="1">
    <citation type="submission" date="2018-12" db="EMBL/GenBank/DDBJ databases">
        <authorList>
            <person name="Stoner T.H."/>
            <person name="Garlena R.A."/>
            <person name="Russell D.A."/>
            <person name="Pope W.H."/>
            <person name="Jacobs-Sera D."/>
            <person name="Hatfull G.F."/>
        </authorList>
    </citation>
    <scope>NUCLEOTIDE SEQUENCE [LARGE SCALE GENOMIC DNA]</scope>
</reference>
<dbReference type="GeneID" id="64948131"/>
<dbReference type="Pfam" id="PF23938">
    <property type="entry name" value="DUF7273"/>
    <property type="match status" value="1"/>
</dbReference>
<gene>
    <name evidence="2" type="primary">90</name>
    <name evidence="2" type="ORF">PBI_IRONMAN_90</name>
</gene>
<feature type="domain" description="DUF7273" evidence="1">
    <location>
        <begin position="2"/>
        <end position="66"/>
    </location>
</feature>
<dbReference type="Proteomes" id="UP000287856">
    <property type="component" value="Segment"/>
</dbReference>
<name>A0A3S9UDA0_9CAUD</name>